<evidence type="ECO:0000256" key="1">
    <source>
        <dbReference type="ARBA" id="ARBA00022676"/>
    </source>
</evidence>
<dbReference type="GO" id="GO:0016757">
    <property type="term" value="F:glycosyltransferase activity"/>
    <property type="evidence" value="ECO:0007669"/>
    <property type="project" value="UniProtKB-KW"/>
</dbReference>
<dbReference type="Gene3D" id="3.40.50.2000">
    <property type="entry name" value="Glycogen Phosphorylase B"/>
    <property type="match status" value="2"/>
</dbReference>
<accession>A0A7C4HD44</accession>
<feature type="domain" description="Glycosyl transferase family 1" evidence="3">
    <location>
        <begin position="176"/>
        <end position="328"/>
    </location>
</feature>
<dbReference type="PANTHER" id="PTHR12526">
    <property type="entry name" value="GLYCOSYLTRANSFERASE"/>
    <property type="match status" value="1"/>
</dbReference>
<evidence type="ECO:0000256" key="2">
    <source>
        <dbReference type="ARBA" id="ARBA00022679"/>
    </source>
</evidence>
<evidence type="ECO:0000313" key="4">
    <source>
        <dbReference type="EMBL" id="HGM58727.1"/>
    </source>
</evidence>
<dbReference type="InterPro" id="IPR001296">
    <property type="entry name" value="Glyco_trans_1"/>
</dbReference>
<keyword evidence="1" id="KW-0328">Glycosyltransferase</keyword>
<gene>
    <name evidence="4" type="ORF">ENU14_03975</name>
</gene>
<dbReference type="SUPFAM" id="SSF53756">
    <property type="entry name" value="UDP-Glycosyltransferase/glycogen phosphorylase"/>
    <property type="match status" value="1"/>
</dbReference>
<reference evidence="4" key="1">
    <citation type="journal article" date="2020" name="mSystems">
        <title>Genome- and Community-Level Interaction Insights into Carbon Utilization and Element Cycling Functions of Hydrothermarchaeota in Hydrothermal Sediment.</title>
        <authorList>
            <person name="Zhou Z."/>
            <person name="Liu Y."/>
            <person name="Xu W."/>
            <person name="Pan J."/>
            <person name="Luo Z.H."/>
            <person name="Li M."/>
        </authorList>
    </citation>
    <scope>NUCLEOTIDE SEQUENCE [LARGE SCALE GENOMIC DNA]</scope>
    <source>
        <strain evidence="4">SpSt-642</strain>
    </source>
</reference>
<name>A0A7C4HD44_STAMA</name>
<keyword evidence="2 4" id="KW-0808">Transferase</keyword>
<organism evidence="4">
    <name type="scientific">Staphylothermus marinus</name>
    <dbReference type="NCBI Taxonomy" id="2280"/>
    <lineage>
        <taxon>Archaea</taxon>
        <taxon>Thermoproteota</taxon>
        <taxon>Thermoprotei</taxon>
        <taxon>Desulfurococcales</taxon>
        <taxon>Desulfurococcaceae</taxon>
        <taxon>Staphylothermus</taxon>
    </lineage>
</organism>
<comment type="caution">
    <text evidence="4">The sequence shown here is derived from an EMBL/GenBank/DDBJ whole genome shotgun (WGS) entry which is preliminary data.</text>
</comment>
<proteinExistence type="predicted"/>
<dbReference type="EMBL" id="DTBJ01000029">
    <property type="protein sequence ID" value="HGM58727.1"/>
    <property type="molecule type" value="Genomic_DNA"/>
</dbReference>
<dbReference type="PANTHER" id="PTHR12526:SF629">
    <property type="entry name" value="TEICHURONIC ACID BIOSYNTHESIS GLYCOSYLTRANSFERASE TUAH-RELATED"/>
    <property type="match status" value="1"/>
</dbReference>
<dbReference type="Pfam" id="PF00534">
    <property type="entry name" value="Glycos_transf_1"/>
    <property type="match status" value="1"/>
</dbReference>
<evidence type="ECO:0000259" key="3">
    <source>
        <dbReference type="Pfam" id="PF00534"/>
    </source>
</evidence>
<protein>
    <submittedName>
        <fullName evidence="4">Glycosyltransferase</fullName>
    </submittedName>
</protein>
<sequence>MSKILFIYTKRKEYSAEYIRVKYFINALEESSIIVLKHEVETKGLHKYVNYLLSINLFYSRLLKLGEDVDLVITTVPPVLNAIIGYEIAVKQGKPLVVDIRDIWEEYVRAIRSFKLSRVLINRIIGKYYRALKYASLLTVTTDQMLQYYRKKIDAREIYTIPNGVDTCVIKCSGFENKEYDLVYLADFSNPYHAIEVLVDAIKNTDFKLLVVGSGKYLDRMKKLIEKQSIRINIEYTGSIPYNGLSKYLCRTRVGVSGRPFIDNPEYLYTIPVKIYEYLGAGLPVLAYGPPNSAVQEFISKHEVGYYIDKQSSDAILNKVYELVSKHKEYFGKCTSTASRYDRRVIARDFAKLISKLLDKAN</sequence>
<dbReference type="AlphaFoldDB" id="A0A7C4HD44"/>